<reference evidence="2 3" key="1">
    <citation type="submission" date="2023-03" db="EMBL/GenBank/DDBJ databases">
        <title>Genome sequence of Lichtheimia ornata CBS 291.66.</title>
        <authorList>
            <person name="Mohabir J.T."/>
            <person name="Shea T.P."/>
            <person name="Kurbessoian T."/>
            <person name="Berby B."/>
            <person name="Fontaine J."/>
            <person name="Livny J."/>
            <person name="Gnirke A."/>
            <person name="Stajich J.E."/>
            <person name="Cuomo C.A."/>
        </authorList>
    </citation>
    <scope>NUCLEOTIDE SEQUENCE [LARGE SCALE GENOMIC DNA]</scope>
    <source>
        <strain evidence="2">CBS 291.66</strain>
    </source>
</reference>
<dbReference type="EMBL" id="JARTCD010000004">
    <property type="protein sequence ID" value="KAJ8662610.1"/>
    <property type="molecule type" value="Genomic_DNA"/>
</dbReference>
<dbReference type="Proteomes" id="UP001234581">
    <property type="component" value="Unassembled WGS sequence"/>
</dbReference>
<evidence type="ECO:0000313" key="3">
    <source>
        <dbReference type="Proteomes" id="UP001234581"/>
    </source>
</evidence>
<proteinExistence type="predicted"/>
<comment type="caution">
    <text evidence="2">The sequence shown here is derived from an EMBL/GenBank/DDBJ whole genome shotgun (WGS) entry which is preliminary data.</text>
</comment>
<evidence type="ECO:0000256" key="1">
    <source>
        <dbReference type="SAM" id="MobiDB-lite"/>
    </source>
</evidence>
<feature type="region of interest" description="Disordered" evidence="1">
    <location>
        <begin position="103"/>
        <end position="146"/>
    </location>
</feature>
<dbReference type="GeneID" id="83208990"/>
<feature type="compositionally biased region" description="Acidic residues" evidence="1">
    <location>
        <begin position="123"/>
        <end position="146"/>
    </location>
</feature>
<protein>
    <submittedName>
        <fullName evidence="2">Uncharacterized protein</fullName>
    </submittedName>
</protein>
<organism evidence="2 3">
    <name type="scientific">Lichtheimia ornata</name>
    <dbReference type="NCBI Taxonomy" id="688661"/>
    <lineage>
        <taxon>Eukaryota</taxon>
        <taxon>Fungi</taxon>
        <taxon>Fungi incertae sedis</taxon>
        <taxon>Mucoromycota</taxon>
        <taxon>Mucoromycotina</taxon>
        <taxon>Mucoromycetes</taxon>
        <taxon>Mucorales</taxon>
        <taxon>Lichtheimiaceae</taxon>
        <taxon>Lichtheimia</taxon>
    </lineage>
</organism>
<dbReference type="RefSeq" id="XP_058347523.1">
    <property type="nucleotide sequence ID" value="XM_058481666.1"/>
</dbReference>
<sequence>MANVNTQIRNYLASTKVPTLAGFIKRHEEICLDYIEQFDTVDDAKKHLTRRYLTLHNNLNKTKAKLDNVRWMKLFEKANTRENLEIAVMQGMRAVVPRVVKQLEGSTQEQQREPNDGYMSNAEDGDEDGGEDGGDYGGDSDNDFESNDDGIDKEIIALWRHYTRESTTIANRKGLSVVNDLQRILSLSHILLIKPRQHDEALSLAFSESRLTQLYKSLRDRYLDKNVKLCDDLFLAMKKIVEHVVEEETTRSVAKRELMKLSVEDNDTAIVDMVYNCISGLPRFMTDANIGEFELITSFLDPILRPLLHDPDQMRLLRWTNRICTEVEGNATKRPDATMTLREHYHGASALGFCEVKPADSAVCLTSSFTDLLRLGLFAKSGIDKEEIRAMMVVQAVGLTVTFYMMEILAPGFYPLVQVATITIPRTLDQLPHFLMTLPTLKRIYMAYRIHCTRLDAESKQKVGKWKTTSLDDNRLGDILDPTNNKDSIPCIRL</sequence>
<evidence type="ECO:0000313" key="2">
    <source>
        <dbReference type="EMBL" id="KAJ8662610.1"/>
    </source>
</evidence>
<dbReference type="AlphaFoldDB" id="A0AAD7VCM1"/>
<name>A0AAD7VCM1_9FUNG</name>
<gene>
    <name evidence="2" type="ORF">O0I10_001572</name>
</gene>
<accession>A0AAD7VCM1</accession>
<keyword evidence="3" id="KW-1185">Reference proteome</keyword>